<protein>
    <recommendedName>
        <fullName evidence="1">Aspartate/glutamate/uridylate kinase domain-containing protein</fullName>
    </recommendedName>
</protein>
<dbReference type="InterPro" id="IPR001048">
    <property type="entry name" value="Asp/Glu/Uridylate_kinase"/>
</dbReference>
<sequence length="243" mass="27191">MPHNHTIISLGGSLVIPKIGFDIPFLKRFRKLILDEMKRGKRFILIVGGGATARAYQEGFKDLWIPPRIKSGVTEGRNDMKLDDKLDWLGIHSTILNAQFVRMLFGDNAYHDVQIDPTKKIKTDKPIIIGSGWKPGCSSDYDAVLAAKTYGAREVINISNIDYVYDKDPTKFTHAKPLPRLTWKEYRAMVGDTWYPGSNAPFDPIASKTADKLGLTVKILRGTALSEARKAIRGEKFRGTTIA</sequence>
<dbReference type="Pfam" id="PF00696">
    <property type="entry name" value="AA_kinase"/>
    <property type="match status" value="1"/>
</dbReference>
<proteinExistence type="predicted"/>
<dbReference type="SUPFAM" id="SSF53633">
    <property type="entry name" value="Carbamate kinase-like"/>
    <property type="match status" value="1"/>
</dbReference>
<gene>
    <name evidence="2" type="ORF">A3H75_00620</name>
</gene>
<evidence type="ECO:0000313" key="3">
    <source>
        <dbReference type="Proteomes" id="UP000176678"/>
    </source>
</evidence>
<dbReference type="EMBL" id="MGES01000034">
    <property type="protein sequence ID" value="OGL88648.1"/>
    <property type="molecule type" value="Genomic_DNA"/>
</dbReference>
<accession>A0A1F7VEV2</accession>
<comment type="caution">
    <text evidence="2">The sequence shown here is derived from an EMBL/GenBank/DDBJ whole genome shotgun (WGS) entry which is preliminary data.</text>
</comment>
<dbReference type="Proteomes" id="UP000176678">
    <property type="component" value="Unassembled WGS sequence"/>
</dbReference>
<evidence type="ECO:0000313" key="2">
    <source>
        <dbReference type="EMBL" id="OGL88648.1"/>
    </source>
</evidence>
<dbReference type="AlphaFoldDB" id="A0A1F7VEV2"/>
<reference evidence="2 3" key="1">
    <citation type="journal article" date="2016" name="Nat. Commun.">
        <title>Thousands of microbial genomes shed light on interconnected biogeochemical processes in an aquifer system.</title>
        <authorList>
            <person name="Anantharaman K."/>
            <person name="Brown C.T."/>
            <person name="Hug L.A."/>
            <person name="Sharon I."/>
            <person name="Castelle C.J."/>
            <person name="Probst A.J."/>
            <person name="Thomas B.C."/>
            <person name="Singh A."/>
            <person name="Wilkins M.J."/>
            <person name="Karaoz U."/>
            <person name="Brodie E.L."/>
            <person name="Williams K.H."/>
            <person name="Hubbard S.S."/>
            <person name="Banfield J.F."/>
        </authorList>
    </citation>
    <scope>NUCLEOTIDE SEQUENCE [LARGE SCALE GENOMIC DNA]</scope>
</reference>
<dbReference type="InterPro" id="IPR036393">
    <property type="entry name" value="AceGlu_kinase-like_sf"/>
</dbReference>
<organism evidence="2 3">
    <name type="scientific">Candidatus Uhrbacteria bacterium RIFCSPLOWO2_02_FULL_51_9</name>
    <dbReference type="NCBI Taxonomy" id="1802410"/>
    <lineage>
        <taxon>Bacteria</taxon>
        <taxon>Candidatus Uhriibacteriota</taxon>
    </lineage>
</organism>
<evidence type="ECO:0000259" key="1">
    <source>
        <dbReference type="Pfam" id="PF00696"/>
    </source>
</evidence>
<name>A0A1F7VEV2_9BACT</name>
<dbReference type="STRING" id="1802410.A3H75_00620"/>
<dbReference type="Gene3D" id="3.40.1160.10">
    <property type="entry name" value="Acetylglutamate kinase-like"/>
    <property type="match status" value="1"/>
</dbReference>
<feature type="domain" description="Aspartate/glutamate/uridylate kinase" evidence="1">
    <location>
        <begin position="6"/>
        <end position="219"/>
    </location>
</feature>